<dbReference type="Pfam" id="PF00856">
    <property type="entry name" value="SET"/>
    <property type="match status" value="1"/>
</dbReference>
<gene>
    <name evidence="3" type="ORF">BU23DRAFT_601012</name>
</gene>
<accession>A0A6A5UZ52</accession>
<dbReference type="PANTHER" id="PTHR47332">
    <property type="entry name" value="SET DOMAIN-CONTAINING PROTEIN 5"/>
    <property type="match status" value="1"/>
</dbReference>
<dbReference type="SUPFAM" id="SSF82199">
    <property type="entry name" value="SET domain"/>
    <property type="match status" value="1"/>
</dbReference>
<feature type="compositionally biased region" description="Acidic residues" evidence="1">
    <location>
        <begin position="237"/>
        <end position="267"/>
    </location>
</feature>
<dbReference type="PANTHER" id="PTHR47332:SF4">
    <property type="entry name" value="SET DOMAIN-CONTAINING PROTEIN 5"/>
    <property type="match status" value="1"/>
</dbReference>
<keyword evidence="4" id="KW-1185">Reference proteome</keyword>
<evidence type="ECO:0000313" key="3">
    <source>
        <dbReference type="EMBL" id="KAF1970281.1"/>
    </source>
</evidence>
<name>A0A6A5UZ52_9PLEO</name>
<dbReference type="OrthoDB" id="3791837at2759"/>
<organism evidence="3 4">
    <name type="scientific">Bimuria novae-zelandiae CBS 107.79</name>
    <dbReference type="NCBI Taxonomy" id="1447943"/>
    <lineage>
        <taxon>Eukaryota</taxon>
        <taxon>Fungi</taxon>
        <taxon>Dikarya</taxon>
        <taxon>Ascomycota</taxon>
        <taxon>Pezizomycotina</taxon>
        <taxon>Dothideomycetes</taxon>
        <taxon>Pleosporomycetidae</taxon>
        <taxon>Pleosporales</taxon>
        <taxon>Massarineae</taxon>
        <taxon>Didymosphaeriaceae</taxon>
        <taxon>Bimuria</taxon>
    </lineage>
</organism>
<proteinExistence type="predicted"/>
<evidence type="ECO:0000313" key="4">
    <source>
        <dbReference type="Proteomes" id="UP000800036"/>
    </source>
</evidence>
<feature type="region of interest" description="Disordered" evidence="1">
    <location>
        <begin position="231"/>
        <end position="267"/>
    </location>
</feature>
<protein>
    <recommendedName>
        <fullName evidence="2">SET domain-containing protein</fullName>
    </recommendedName>
</protein>
<sequence>MWHVHGTEPRAVRQEYGGGWAHLHTRLGKDVKQILCAWNGNAVTRGYLGVKCAMLNHSCAANAFVSFEDSVGRLVVHALKDIEEGEEICRSYLEGKEMFGIAEEQRKVLEVQRGFKCLCETCVAVDEHASNEPDALHPDDEIRAEMRELMARYTKAVVELSKGWCHVHARAAVVELIQKLGLMSIDYLDWPRKIARWNLALGKKDAAMKWMVKILAIIKLCLGEESQMYRDGQAQIDGEDGNYEPDEGSDEEGDEVGEEMDEEDDKL</sequence>
<dbReference type="Gene3D" id="2.170.270.10">
    <property type="entry name" value="SET domain"/>
    <property type="match status" value="1"/>
</dbReference>
<evidence type="ECO:0000256" key="1">
    <source>
        <dbReference type="SAM" id="MobiDB-lite"/>
    </source>
</evidence>
<dbReference type="InterPro" id="IPR046341">
    <property type="entry name" value="SET_dom_sf"/>
</dbReference>
<dbReference type="CDD" id="cd20071">
    <property type="entry name" value="SET_SMYD"/>
    <property type="match status" value="1"/>
</dbReference>
<dbReference type="InterPro" id="IPR001214">
    <property type="entry name" value="SET_dom"/>
</dbReference>
<dbReference type="InterPro" id="IPR053185">
    <property type="entry name" value="SET_domain_protein"/>
</dbReference>
<feature type="domain" description="SET" evidence="2">
    <location>
        <begin position="45"/>
        <end position="92"/>
    </location>
</feature>
<evidence type="ECO:0000259" key="2">
    <source>
        <dbReference type="Pfam" id="PF00856"/>
    </source>
</evidence>
<dbReference type="EMBL" id="ML976702">
    <property type="protein sequence ID" value="KAF1970281.1"/>
    <property type="molecule type" value="Genomic_DNA"/>
</dbReference>
<dbReference type="Proteomes" id="UP000800036">
    <property type="component" value="Unassembled WGS sequence"/>
</dbReference>
<reference evidence="3" key="1">
    <citation type="journal article" date="2020" name="Stud. Mycol.">
        <title>101 Dothideomycetes genomes: a test case for predicting lifestyles and emergence of pathogens.</title>
        <authorList>
            <person name="Haridas S."/>
            <person name="Albert R."/>
            <person name="Binder M."/>
            <person name="Bloem J."/>
            <person name="Labutti K."/>
            <person name="Salamov A."/>
            <person name="Andreopoulos B."/>
            <person name="Baker S."/>
            <person name="Barry K."/>
            <person name="Bills G."/>
            <person name="Bluhm B."/>
            <person name="Cannon C."/>
            <person name="Castanera R."/>
            <person name="Culley D."/>
            <person name="Daum C."/>
            <person name="Ezra D."/>
            <person name="Gonzalez J."/>
            <person name="Henrissat B."/>
            <person name="Kuo A."/>
            <person name="Liang C."/>
            <person name="Lipzen A."/>
            <person name="Lutzoni F."/>
            <person name="Magnuson J."/>
            <person name="Mondo S."/>
            <person name="Nolan M."/>
            <person name="Ohm R."/>
            <person name="Pangilinan J."/>
            <person name="Park H.-J."/>
            <person name="Ramirez L."/>
            <person name="Alfaro M."/>
            <person name="Sun H."/>
            <person name="Tritt A."/>
            <person name="Yoshinaga Y."/>
            <person name="Zwiers L.-H."/>
            <person name="Turgeon B."/>
            <person name="Goodwin S."/>
            <person name="Spatafora J."/>
            <person name="Crous P."/>
            <person name="Grigoriev I."/>
        </authorList>
    </citation>
    <scope>NUCLEOTIDE SEQUENCE</scope>
    <source>
        <strain evidence="3">CBS 107.79</strain>
    </source>
</reference>
<dbReference type="AlphaFoldDB" id="A0A6A5UZ52"/>